<name>A0ABV4PXA7_9PSED</name>
<dbReference type="EMBL" id="JBGMSW010000008">
    <property type="protein sequence ID" value="MFA0976626.1"/>
    <property type="molecule type" value="Genomic_DNA"/>
</dbReference>
<gene>
    <name evidence="1" type="ORF">ACDH57_14505</name>
</gene>
<accession>A0ABV4PXA7</accession>
<proteinExistence type="predicted"/>
<evidence type="ECO:0000313" key="2">
    <source>
        <dbReference type="Proteomes" id="UP001569511"/>
    </source>
</evidence>
<dbReference type="Proteomes" id="UP001569511">
    <property type="component" value="Unassembled WGS sequence"/>
</dbReference>
<sequence length="132" mass="14609">MLLQQPTVCKEYGTMINDSDLAEMIPSVLTGVTVGIGSQILLFGDMASVLIQCPFACDINRVCKWGHGEDAATSPLLFDFLNLDVEAFSIDSFGVFTITFSTQMILKIHPEKNGLESYVVSTRRDIFPILVW</sequence>
<protein>
    <submittedName>
        <fullName evidence="1">Uncharacterized protein</fullName>
    </submittedName>
</protein>
<organism evidence="1 2">
    <name type="scientific">Pseudomonas ficuserectae</name>
    <dbReference type="NCBI Taxonomy" id="53410"/>
    <lineage>
        <taxon>Bacteria</taxon>
        <taxon>Pseudomonadati</taxon>
        <taxon>Pseudomonadota</taxon>
        <taxon>Gammaproteobacteria</taxon>
        <taxon>Pseudomonadales</taxon>
        <taxon>Pseudomonadaceae</taxon>
        <taxon>Pseudomonas</taxon>
    </lineage>
</organism>
<comment type="caution">
    <text evidence="1">The sequence shown here is derived from an EMBL/GenBank/DDBJ whole genome shotgun (WGS) entry which is preliminary data.</text>
</comment>
<dbReference type="RefSeq" id="WP_225694436.1">
    <property type="nucleotide sequence ID" value="NZ_JBGMSW010000008.1"/>
</dbReference>
<reference evidence="1 2" key="1">
    <citation type="submission" date="2024-06" db="EMBL/GenBank/DDBJ databases">
        <title>Genome sequences for Pseudomonas syringae strains with characterized LPS.</title>
        <authorList>
            <person name="Baltrus D.A."/>
            <person name="Krings L."/>
        </authorList>
    </citation>
    <scope>NUCLEOTIDE SEQUENCE [LARGE SCALE GENOMIC DNA]</scope>
    <source>
        <strain evidence="1 2">NCPPB79</strain>
    </source>
</reference>
<evidence type="ECO:0000313" key="1">
    <source>
        <dbReference type="EMBL" id="MFA0976626.1"/>
    </source>
</evidence>
<keyword evidence="2" id="KW-1185">Reference proteome</keyword>